<evidence type="ECO:0000313" key="1">
    <source>
        <dbReference type="EMBL" id="TDE98941.1"/>
    </source>
</evidence>
<reference evidence="1 2" key="1">
    <citation type="submission" date="2019-03" db="EMBL/GenBank/DDBJ databases">
        <title>Genomic features of bacteria from cold environments.</title>
        <authorList>
            <person name="Shen L."/>
        </authorList>
    </citation>
    <scope>NUCLEOTIDE SEQUENCE [LARGE SCALE GENOMIC DNA]</scope>
    <source>
        <strain evidence="2">T3246-1</strain>
    </source>
</reference>
<accession>A0ABY2E977</accession>
<dbReference type="Pfam" id="PF10604">
    <property type="entry name" value="Polyketide_cyc2"/>
    <property type="match status" value="1"/>
</dbReference>
<keyword evidence="2" id="KW-1185">Reference proteome</keyword>
<comment type="caution">
    <text evidence="1">The sequence shown here is derived from an EMBL/GenBank/DDBJ whole genome shotgun (WGS) entry which is preliminary data.</text>
</comment>
<dbReference type="EMBL" id="SMNA01000001">
    <property type="protein sequence ID" value="TDE98941.1"/>
    <property type="molecule type" value="Genomic_DNA"/>
</dbReference>
<protein>
    <recommendedName>
        <fullName evidence="3">Polyketide cyclase</fullName>
    </recommendedName>
</protein>
<organism evidence="1 2">
    <name type="scientific">Occultella glacieicola</name>
    <dbReference type="NCBI Taxonomy" id="2518684"/>
    <lineage>
        <taxon>Bacteria</taxon>
        <taxon>Bacillati</taxon>
        <taxon>Actinomycetota</taxon>
        <taxon>Actinomycetes</taxon>
        <taxon>Micrococcales</taxon>
        <taxon>Ruaniaceae</taxon>
        <taxon>Occultella</taxon>
    </lineage>
</organism>
<proteinExistence type="predicted"/>
<dbReference type="Proteomes" id="UP000504882">
    <property type="component" value="Unassembled WGS sequence"/>
</dbReference>
<dbReference type="RefSeq" id="WP_133105843.1">
    <property type="nucleotide sequence ID" value="NZ_SMNA01000001.1"/>
</dbReference>
<gene>
    <name evidence="1" type="ORF">EXU48_01730</name>
</gene>
<sequence length="144" mass="15647">MTAAIDTRVLIRAPRDRVWDLLTDFTRAHEWMTEATDMRLDDATLAVGSVLRFRAQNTERTSTVEALEPGRMIALASDGPGVHAVYTYTLTDRDGGTEVHLVADVTARGPMKAFGPVIRRSIANADGGQLEALAHLLTTNDNAA</sequence>
<dbReference type="SUPFAM" id="SSF55961">
    <property type="entry name" value="Bet v1-like"/>
    <property type="match status" value="1"/>
</dbReference>
<evidence type="ECO:0000313" key="2">
    <source>
        <dbReference type="Proteomes" id="UP000504882"/>
    </source>
</evidence>
<dbReference type="InterPro" id="IPR019587">
    <property type="entry name" value="Polyketide_cyclase/dehydratase"/>
</dbReference>
<name>A0ABY2E977_9MICO</name>
<dbReference type="Gene3D" id="3.30.530.20">
    <property type="match status" value="1"/>
</dbReference>
<dbReference type="InterPro" id="IPR023393">
    <property type="entry name" value="START-like_dom_sf"/>
</dbReference>
<evidence type="ECO:0008006" key="3">
    <source>
        <dbReference type="Google" id="ProtNLM"/>
    </source>
</evidence>